<evidence type="ECO:0000313" key="5">
    <source>
        <dbReference type="Proteomes" id="UP000584326"/>
    </source>
</evidence>
<dbReference type="OrthoDB" id="9950135at2759"/>
<feature type="non-terminal residue" evidence="4">
    <location>
        <position position="98"/>
    </location>
</feature>
<name>A0A7L4GR88_PODST</name>
<dbReference type="PANTHER" id="PTHR33064:SF37">
    <property type="entry name" value="RIBONUCLEASE H"/>
    <property type="match status" value="1"/>
</dbReference>
<gene>
    <name evidence="4" type="primary">Pol_2</name>
    <name evidence="4" type="ORF">PODSTR_R15917</name>
</gene>
<keyword evidence="5" id="KW-1185">Reference proteome</keyword>
<dbReference type="Pfam" id="PF00078">
    <property type="entry name" value="RVT_1"/>
    <property type="match status" value="1"/>
</dbReference>
<dbReference type="Proteomes" id="UP000584326">
    <property type="component" value="Unassembled WGS sequence"/>
</dbReference>
<dbReference type="AlphaFoldDB" id="A0A7L4GR88"/>
<evidence type="ECO:0000313" key="4">
    <source>
        <dbReference type="EMBL" id="NXX15707.1"/>
    </source>
</evidence>
<evidence type="ECO:0000259" key="3">
    <source>
        <dbReference type="PROSITE" id="PS50878"/>
    </source>
</evidence>
<dbReference type="Gene3D" id="3.30.70.270">
    <property type="match status" value="1"/>
</dbReference>
<evidence type="ECO:0000256" key="2">
    <source>
        <dbReference type="ARBA" id="ARBA00012180"/>
    </source>
</evidence>
<dbReference type="GO" id="GO:0004523">
    <property type="term" value="F:RNA-DNA hybrid ribonuclease activity"/>
    <property type="evidence" value="ECO:0007669"/>
    <property type="project" value="UniProtKB-EC"/>
</dbReference>
<feature type="domain" description="Reverse transcriptase" evidence="3">
    <location>
        <begin position="1"/>
        <end position="67"/>
    </location>
</feature>
<dbReference type="InterPro" id="IPR043502">
    <property type="entry name" value="DNA/RNA_pol_sf"/>
</dbReference>
<comment type="caution">
    <text evidence="4">The sequence shown here is derived from an EMBL/GenBank/DDBJ whole genome shotgun (WGS) entry which is preliminary data.</text>
</comment>
<reference evidence="4 5" key="1">
    <citation type="submission" date="2020-02" db="EMBL/GenBank/DDBJ databases">
        <title>Bird 10,000 Genomes (B10K) Project - Family phase.</title>
        <authorList>
            <person name="Zhang G."/>
        </authorList>
    </citation>
    <scope>NUCLEOTIDE SEQUENCE [LARGE SCALE GENOMIC DNA]</scope>
    <source>
        <strain evidence="4">B10K-DU-001-40</strain>
        <tissue evidence="4">Muscle</tissue>
    </source>
</reference>
<evidence type="ECO:0000256" key="1">
    <source>
        <dbReference type="ARBA" id="ARBA00010879"/>
    </source>
</evidence>
<dbReference type="PROSITE" id="PS50878">
    <property type="entry name" value="RT_POL"/>
    <property type="match status" value="1"/>
</dbReference>
<organism evidence="4 5">
    <name type="scientific">Podargus strigoides</name>
    <name type="common">Tawny frogmouth</name>
    <name type="synonym">Caprimulgus strigoides</name>
    <dbReference type="NCBI Taxonomy" id="8905"/>
    <lineage>
        <taxon>Eukaryota</taxon>
        <taxon>Metazoa</taxon>
        <taxon>Chordata</taxon>
        <taxon>Craniata</taxon>
        <taxon>Vertebrata</taxon>
        <taxon>Euteleostomi</taxon>
        <taxon>Archelosauria</taxon>
        <taxon>Archosauria</taxon>
        <taxon>Dinosauria</taxon>
        <taxon>Saurischia</taxon>
        <taxon>Theropoda</taxon>
        <taxon>Coelurosauria</taxon>
        <taxon>Aves</taxon>
        <taxon>Neognathae</taxon>
        <taxon>Neoaves</taxon>
        <taxon>Strisores</taxon>
        <taxon>Caprimulgiformes</taxon>
        <taxon>Podargidae</taxon>
        <taxon>Podargus</taxon>
    </lineage>
</organism>
<dbReference type="InterPro" id="IPR000477">
    <property type="entry name" value="RT_dom"/>
</dbReference>
<comment type="similarity">
    <text evidence="1">Belongs to the beta type-B retroviral polymerase family. HERV class-II K(HML-2) pol subfamily.</text>
</comment>
<accession>A0A7L4GR88</accession>
<dbReference type="PANTHER" id="PTHR33064">
    <property type="entry name" value="POL PROTEIN"/>
    <property type="match status" value="1"/>
</dbReference>
<dbReference type="InterPro" id="IPR043128">
    <property type="entry name" value="Rev_trsase/Diguanyl_cyclase"/>
</dbReference>
<feature type="non-terminal residue" evidence="4">
    <location>
        <position position="1"/>
    </location>
</feature>
<protein>
    <recommendedName>
        <fullName evidence="2">ribonuclease H</fullName>
        <ecNumber evidence="2">3.1.26.4</ecNumber>
    </recommendedName>
</protein>
<dbReference type="SUPFAM" id="SSF56672">
    <property type="entry name" value="DNA/RNA polymerases"/>
    <property type="match status" value="1"/>
</dbReference>
<proteinExistence type="inferred from homology"/>
<sequence length="98" mass="11562">VLETFQTKYGVILLQYVDDLLISGIEESEVRETTNKLLDFLGEQGLRVYKNKLQYVEREVRYLGHLISEGKQRINPERIKGIVQLLLPRTKKELRKFL</sequence>
<dbReference type="EMBL" id="VZTK01013156">
    <property type="protein sequence ID" value="NXX15707.1"/>
    <property type="molecule type" value="Genomic_DNA"/>
</dbReference>
<dbReference type="InterPro" id="IPR051320">
    <property type="entry name" value="Viral_Replic_Matur_Polypro"/>
</dbReference>
<dbReference type="EC" id="3.1.26.4" evidence="2"/>